<evidence type="ECO:0000313" key="2">
    <source>
        <dbReference type="EMBL" id="CBY43575.1"/>
    </source>
</evidence>
<feature type="region of interest" description="Disordered" evidence="1">
    <location>
        <begin position="208"/>
        <end position="243"/>
    </location>
</feature>
<proteinExistence type="predicted"/>
<dbReference type="EMBL" id="FN658407">
    <property type="protein sequence ID" value="CBY43575.1"/>
    <property type="molecule type" value="Genomic_DNA"/>
</dbReference>
<feature type="compositionally biased region" description="Basic and acidic residues" evidence="1">
    <location>
        <begin position="208"/>
        <end position="225"/>
    </location>
</feature>
<feature type="compositionally biased region" description="Basic and acidic residues" evidence="1">
    <location>
        <begin position="126"/>
        <end position="143"/>
    </location>
</feature>
<feature type="region of interest" description="Disordered" evidence="1">
    <location>
        <begin position="90"/>
        <end position="163"/>
    </location>
</feature>
<sequence length="480" mass="53163">PSETSPTLLRAMAILERPVTRRESLAVTMRERAQLFRTVHPLQIARKGYTRVHPDRAERKRWTPEREENRRLSMRAFTDEELAAIEQVKCEEHDDLSENEVEANEEEEQGEDEDEDAGDPDTGFQEDEKTGDDTLDDERKSDASAELELAGSGADREDIATGNEWNNGLKVGTLAAAAAAEPDIRPAFLKRINRRMLRLRIVPDAKGERRDLSPKPIRVRCDSGSKKRKNSSDDEAAAAAAADLTTGVEEPAVVQNVAKRPESRKPQKNTLTKAGLSKTATTLPPPAPRQQPAGAKPKRLVTANAVPVVKRRSTKSSERPRARRVKPAPQGGLHQMDWYNLAKGKPTKDAVANPREPHVEFVHTNAASAIPREPLSIEPDVVNLADSQLNFPLNLPREAEASKAEEVLMDALDLQMNLTDSDNEGEINARIAKVEKEGPSWVLSRFQLRKVVRLAGNPTEHGRVQTCRFSAATREATSCV</sequence>
<feature type="non-terminal residue" evidence="2">
    <location>
        <position position="1"/>
    </location>
</feature>
<organism evidence="2">
    <name type="scientific">Oikopleura dioica</name>
    <name type="common">Tunicate</name>
    <dbReference type="NCBI Taxonomy" id="34765"/>
    <lineage>
        <taxon>Eukaryota</taxon>
        <taxon>Metazoa</taxon>
        <taxon>Chordata</taxon>
        <taxon>Tunicata</taxon>
        <taxon>Appendicularia</taxon>
        <taxon>Copelata</taxon>
        <taxon>Oikopleuridae</taxon>
        <taxon>Oikopleura</taxon>
    </lineage>
</organism>
<gene>
    <name evidence="2" type="ORF">GSOID_T00028188001</name>
</gene>
<dbReference type="AlphaFoldDB" id="E4Z797"/>
<evidence type="ECO:0000256" key="1">
    <source>
        <dbReference type="SAM" id="MobiDB-lite"/>
    </source>
</evidence>
<feature type="compositionally biased region" description="Acidic residues" evidence="1">
    <location>
        <begin position="93"/>
        <end position="119"/>
    </location>
</feature>
<protein>
    <submittedName>
        <fullName evidence="2">Uncharacterized protein</fullName>
    </submittedName>
</protein>
<dbReference type="Proteomes" id="UP000011014">
    <property type="component" value="Unassembled WGS sequence"/>
</dbReference>
<accession>E4Z797</accession>
<name>E4Z797_OIKDI</name>
<reference evidence="2" key="1">
    <citation type="journal article" date="2010" name="Science">
        <title>Plasticity of animal genome architecture unmasked by rapid evolution of a pelagic tunicate.</title>
        <authorList>
            <person name="Denoeud F."/>
            <person name="Henriet S."/>
            <person name="Mungpakdee S."/>
            <person name="Aury J.M."/>
            <person name="Da Silva C."/>
            <person name="Brinkmann H."/>
            <person name="Mikhaleva J."/>
            <person name="Olsen L.C."/>
            <person name="Jubin C."/>
            <person name="Canestro C."/>
            <person name="Bouquet J.M."/>
            <person name="Danks G."/>
            <person name="Poulain J."/>
            <person name="Campsteijn C."/>
            <person name="Adamski M."/>
            <person name="Cross I."/>
            <person name="Yadetie F."/>
            <person name="Muffato M."/>
            <person name="Louis A."/>
            <person name="Butcher S."/>
            <person name="Tsagkogeorga G."/>
            <person name="Konrad A."/>
            <person name="Singh S."/>
            <person name="Jensen M.F."/>
            <person name="Cong E.H."/>
            <person name="Eikeseth-Otteraa H."/>
            <person name="Noel B."/>
            <person name="Anthouard V."/>
            <person name="Porcel B.M."/>
            <person name="Kachouri-Lafond R."/>
            <person name="Nishino A."/>
            <person name="Ugolini M."/>
            <person name="Chourrout P."/>
            <person name="Nishida H."/>
            <person name="Aasland R."/>
            <person name="Huzurbazar S."/>
            <person name="Westhof E."/>
            <person name="Delsuc F."/>
            <person name="Lehrach H."/>
            <person name="Reinhardt R."/>
            <person name="Weissenbach J."/>
            <person name="Roy S.W."/>
            <person name="Artiguenave F."/>
            <person name="Postlethwait J.H."/>
            <person name="Manak J.R."/>
            <person name="Thompson E.M."/>
            <person name="Jaillon O."/>
            <person name="Du Pasquier L."/>
            <person name="Boudinot P."/>
            <person name="Liberles D.A."/>
            <person name="Volff J.N."/>
            <person name="Philippe H."/>
            <person name="Lenhard B."/>
            <person name="Roest Crollius H."/>
            <person name="Wincker P."/>
            <person name="Chourrout D."/>
        </authorList>
    </citation>
    <scope>NUCLEOTIDE SEQUENCE [LARGE SCALE GENOMIC DNA]</scope>
</reference>
<feature type="region of interest" description="Disordered" evidence="1">
    <location>
        <begin position="255"/>
        <end position="336"/>
    </location>
</feature>